<reference evidence="1 2" key="1">
    <citation type="submission" date="2022-03" db="EMBL/GenBank/DDBJ databases">
        <authorList>
            <person name="Brunel B."/>
        </authorList>
    </citation>
    <scope>NUCLEOTIDE SEQUENCE [LARGE SCALE GENOMIC DNA]</scope>
    <source>
        <strain evidence="1">STM5069sample</strain>
    </source>
</reference>
<evidence type="ECO:0000313" key="2">
    <source>
        <dbReference type="Proteomes" id="UP001153050"/>
    </source>
</evidence>
<comment type="caution">
    <text evidence="1">The sequence shown here is derived from an EMBL/GenBank/DDBJ whole genome shotgun (WGS) entry which is preliminary data.</text>
</comment>
<organism evidence="1 2">
    <name type="scientific">Mesorhizobium escarrei</name>
    <dbReference type="NCBI Taxonomy" id="666018"/>
    <lineage>
        <taxon>Bacteria</taxon>
        <taxon>Pseudomonadati</taxon>
        <taxon>Pseudomonadota</taxon>
        <taxon>Alphaproteobacteria</taxon>
        <taxon>Hyphomicrobiales</taxon>
        <taxon>Phyllobacteriaceae</taxon>
        <taxon>Mesorhizobium</taxon>
    </lineage>
</organism>
<name>A0ABM9ECX3_9HYPH</name>
<dbReference type="EMBL" id="CAKXZT010000152">
    <property type="protein sequence ID" value="CAH2407095.1"/>
    <property type="molecule type" value="Genomic_DNA"/>
</dbReference>
<dbReference type="Proteomes" id="UP001153050">
    <property type="component" value="Unassembled WGS sequence"/>
</dbReference>
<keyword evidence="2" id="KW-1185">Reference proteome</keyword>
<proteinExistence type="predicted"/>
<protein>
    <submittedName>
        <fullName evidence="1">Uncharacterized protein</fullName>
    </submittedName>
</protein>
<gene>
    <name evidence="1" type="ORF">MES5069_550135</name>
</gene>
<accession>A0ABM9ECX3</accession>
<sequence length="45" mass="4818">MGVFYEPGTAPLALIAAHGASRRDTHTNLAEQIMIILIVVIIKGD</sequence>
<evidence type="ECO:0000313" key="1">
    <source>
        <dbReference type="EMBL" id="CAH2407095.1"/>
    </source>
</evidence>